<protein>
    <submittedName>
        <fullName evidence="2">G7525 protein</fullName>
    </submittedName>
</protein>
<sequence>MDQLHKDTPPLDFSVAQVQHPTMGSSEEDWPFLMSSGRGDMVGPLQHIPGLHHSVLHPFIVFVVWGSALICEMSVGVLRAVVWTLESKSETHAAACCIYVVTLHIADNRSLTEGDAHLLIKAKLPPHAVVVSVEEDAVALAIDPLRAEASPAKDEGLSSKPECEIYCYSWSRQAPAPDILSRQEAGSAASPEPEQAMLPPGRAHEQPPQLTTQISCTPHRVYWTGARPEQILPSLQHGVCRSSALLGLIDDVDCAVVSLSFTNDPASPVQLRHVATIPAFANVANGKAQRKYTLLGKPGNGIAAVIVEANRYAYVYHETPPDQPHGKHQVIDLELPKEATVLGAVLDTRLTRGPRPILQSSLHILLHDSLKSFKIDPYPT</sequence>
<feature type="region of interest" description="Disordered" evidence="1">
    <location>
        <begin position="180"/>
        <end position="210"/>
    </location>
</feature>
<organism evidence="2 3">
    <name type="scientific">Coccomyxa viridis</name>
    <dbReference type="NCBI Taxonomy" id="1274662"/>
    <lineage>
        <taxon>Eukaryota</taxon>
        <taxon>Viridiplantae</taxon>
        <taxon>Chlorophyta</taxon>
        <taxon>core chlorophytes</taxon>
        <taxon>Trebouxiophyceae</taxon>
        <taxon>Trebouxiophyceae incertae sedis</taxon>
        <taxon>Coccomyxaceae</taxon>
        <taxon>Coccomyxa</taxon>
    </lineage>
</organism>
<name>A0ABP1G2Q0_9CHLO</name>
<reference evidence="2 3" key="1">
    <citation type="submission" date="2024-06" db="EMBL/GenBank/DDBJ databases">
        <authorList>
            <person name="Kraege A."/>
            <person name="Thomma B."/>
        </authorList>
    </citation>
    <scope>NUCLEOTIDE SEQUENCE [LARGE SCALE GENOMIC DNA]</scope>
</reference>
<accession>A0ABP1G2Q0</accession>
<dbReference type="EMBL" id="CAXHTA020000011">
    <property type="protein sequence ID" value="CAL5224782.1"/>
    <property type="molecule type" value="Genomic_DNA"/>
</dbReference>
<proteinExistence type="predicted"/>
<evidence type="ECO:0000313" key="3">
    <source>
        <dbReference type="Proteomes" id="UP001497392"/>
    </source>
</evidence>
<keyword evidence="3" id="KW-1185">Reference proteome</keyword>
<comment type="caution">
    <text evidence="2">The sequence shown here is derived from an EMBL/GenBank/DDBJ whole genome shotgun (WGS) entry which is preliminary data.</text>
</comment>
<evidence type="ECO:0000313" key="2">
    <source>
        <dbReference type="EMBL" id="CAL5224782.1"/>
    </source>
</evidence>
<evidence type="ECO:0000256" key="1">
    <source>
        <dbReference type="SAM" id="MobiDB-lite"/>
    </source>
</evidence>
<gene>
    <name evidence="2" type="primary">g7525</name>
    <name evidence="2" type="ORF">VP750_LOCUS6441</name>
</gene>
<dbReference type="Proteomes" id="UP001497392">
    <property type="component" value="Unassembled WGS sequence"/>
</dbReference>